<dbReference type="OrthoDB" id="9804482at2"/>
<evidence type="ECO:0000313" key="8">
    <source>
        <dbReference type="EMBL" id="KEQ17699.1"/>
    </source>
</evidence>
<dbReference type="PROSITE" id="PS50249">
    <property type="entry name" value="MPN"/>
    <property type="match status" value="1"/>
</dbReference>
<dbReference type="SUPFAM" id="SSF102712">
    <property type="entry name" value="JAB1/MPN domain"/>
    <property type="match status" value="1"/>
</dbReference>
<dbReference type="eggNOG" id="COG2003">
    <property type="taxonomic scope" value="Bacteria"/>
</dbReference>
<dbReference type="GO" id="GO:0006508">
    <property type="term" value="P:proteolysis"/>
    <property type="evidence" value="ECO:0007669"/>
    <property type="project" value="UniProtKB-KW"/>
</dbReference>
<dbReference type="Gene3D" id="1.10.150.20">
    <property type="entry name" value="5' to 3' exonuclease, C-terminal subdomain"/>
    <property type="match status" value="1"/>
</dbReference>
<proteinExistence type="inferred from homology"/>
<dbReference type="RefSeq" id="WP_034836067.1">
    <property type="nucleotide sequence ID" value="NZ_JOKH01000002.1"/>
</dbReference>
<evidence type="ECO:0000256" key="3">
    <source>
        <dbReference type="ARBA" id="ARBA00022801"/>
    </source>
</evidence>
<evidence type="ECO:0000256" key="2">
    <source>
        <dbReference type="ARBA" id="ARBA00022723"/>
    </source>
</evidence>
<name>A0A081NGX6_9GAMM</name>
<keyword evidence="4" id="KW-0862">Zinc</keyword>
<evidence type="ECO:0000313" key="9">
    <source>
        <dbReference type="Proteomes" id="UP000028073"/>
    </source>
</evidence>
<dbReference type="CDD" id="cd08071">
    <property type="entry name" value="MPN_DUF2466"/>
    <property type="match status" value="1"/>
</dbReference>
<dbReference type="Pfam" id="PF20582">
    <property type="entry name" value="UPF0758_N"/>
    <property type="match status" value="1"/>
</dbReference>
<dbReference type="InterPro" id="IPR046778">
    <property type="entry name" value="UPF0758_N"/>
</dbReference>
<keyword evidence="5" id="KW-0482">Metalloprotease</keyword>
<evidence type="ECO:0000256" key="5">
    <source>
        <dbReference type="ARBA" id="ARBA00023049"/>
    </source>
</evidence>
<dbReference type="PROSITE" id="PS01302">
    <property type="entry name" value="UPF0758"/>
    <property type="match status" value="1"/>
</dbReference>
<evidence type="ECO:0000256" key="6">
    <source>
        <dbReference type="RuleBase" id="RU003797"/>
    </source>
</evidence>
<reference evidence="8 9" key="1">
    <citation type="submission" date="2014-06" db="EMBL/GenBank/DDBJ databases">
        <title>Whole Genome Sequences of Three Symbiotic Endozoicomonas Bacteria.</title>
        <authorList>
            <person name="Neave M.J."/>
            <person name="Apprill A."/>
            <person name="Voolstra C.R."/>
        </authorList>
    </citation>
    <scope>NUCLEOTIDE SEQUENCE [LARGE SCALE GENOMIC DNA]</scope>
    <source>
        <strain evidence="8 9">DSM 25634</strain>
    </source>
</reference>
<dbReference type="GO" id="GO:0008237">
    <property type="term" value="F:metallopeptidase activity"/>
    <property type="evidence" value="ECO:0007669"/>
    <property type="project" value="UniProtKB-KW"/>
</dbReference>
<dbReference type="InterPro" id="IPR025657">
    <property type="entry name" value="RadC_JAB"/>
</dbReference>
<feature type="domain" description="MPN" evidence="7">
    <location>
        <begin position="102"/>
        <end position="224"/>
    </location>
</feature>
<comment type="caution">
    <text evidence="8">The sequence shown here is derived from an EMBL/GenBank/DDBJ whole genome shotgun (WGS) entry which is preliminary data.</text>
</comment>
<dbReference type="InterPro" id="IPR001405">
    <property type="entry name" value="UPF0758"/>
</dbReference>
<protein>
    <recommendedName>
        <fullName evidence="7">MPN domain-containing protein</fullName>
    </recommendedName>
</protein>
<comment type="similarity">
    <text evidence="6">Belongs to the UPF0758 family.</text>
</comment>
<dbReference type="Proteomes" id="UP000028073">
    <property type="component" value="Unassembled WGS sequence"/>
</dbReference>
<evidence type="ECO:0000259" key="7">
    <source>
        <dbReference type="PROSITE" id="PS50249"/>
    </source>
</evidence>
<dbReference type="AlphaFoldDB" id="A0A081NGX6"/>
<keyword evidence="3" id="KW-0378">Hydrolase</keyword>
<dbReference type="EMBL" id="JOKH01000002">
    <property type="protein sequence ID" value="KEQ17699.1"/>
    <property type="molecule type" value="Genomic_DNA"/>
</dbReference>
<dbReference type="InterPro" id="IPR037518">
    <property type="entry name" value="MPN"/>
</dbReference>
<dbReference type="PANTHER" id="PTHR30471">
    <property type="entry name" value="DNA REPAIR PROTEIN RADC"/>
    <property type="match status" value="1"/>
</dbReference>
<dbReference type="InterPro" id="IPR010994">
    <property type="entry name" value="RuvA_2-like"/>
</dbReference>
<dbReference type="GO" id="GO:0046872">
    <property type="term" value="F:metal ion binding"/>
    <property type="evidence" value="ECO:0007669"/>
    <property type="project" value="UniProtKB-KW"/>
</dbReference>
<organism evidence="8 9">
    <name type="scientific">Endozoicomonas numazuensis</name>
    <dbReference type="NCBI Taxonomy" id="1137799"/>
    <lineage>
        <taxon>Bacteria</taxon>
        <taxon>Pseudomonadati</taxon>
        <taxon>Pseudomonadota</taxon>
        <taxon>Gammaproteobacteria</taxon>
        <taxon>Oceanospirillales</taxon>
        <taxon>Endozoicomonadaceae</taxon>
        <taxon>Endozoicomonas</taxon>
    </lineage>
</organism>
<gene>
    <name evidence="8" type="ORF">GZ78_08370</name>
</gene>
<keyword evidence="2" id="KW-0479">Metal-binding</keyword>
<sequence length="224" mass="24691">MTIKELPEEERPREKLISLGASALSDTELLAILLRTGYKGTHVLTLAAQLIQRFKSLDGLLSATPTQLKALRGLGNAKATELSAILEICQRVLSEKLSEQSAINSPDATCRYLQLHFRGRHREEFACLFLDTRNRVLALETLFQGTLDAAPVYPREVVKRALELNAAAVIVSHNHPSGDPQPSQADIRITETLKKALALLDIRLLDHIIIGKGETLSLVEQGLM</sequence>
<evidence type="ECO:0000256" key="1">
    <source>
        <dbReference type="ARBA" id="ARBA00022670"/>
    </source>
</evidence>
<keyword evidence="9" id="KW-1185">Reference proteome</keyword>
<dbReference type="STRING" id="1137799.GZ78_08370"/>
<dbReference type="PANTHER" id="PTHR30471:SF3">
    <property type="entry name" value="UPF0758 PROTEIN YEES-RELATED"/>
    <property type="match status" value="1"/>
</dbReference>
<dbReference type="InterPro" id="IPR020891">
    <property type="entry name" value="UPF0758_CS"/>
</dbReference>
<evidence type="ECO:0000256" key="4">
    <source>
        <dbReference type="ARBA" id="ARBA00022833"/>
    </source>
</evidence>
<accession>A0A081NGX6</accession>
<dbReference type="Pfam" id="PF04002">
    <property type="entry name" value="RadC"/>
    <property type="match status" value="1"/>
</dbReference>
<dbReference type="Gene3D" id="3.40.140.10">
    <property type="entry name" value="Cytidine Deaminase, domain 2"/>
    <property type="match status" value="1"/>
</dbReference>
<dbReference type="NCBIfam" id="NF000642">
    <property type="entry name" value="PRK00024.1"/>
    <property type="match status" value="1"/>
</dbReference>
<dbReference type="NCBIfam" id="TIGR00608">
    <property type="entry name" value="radc"/>
    <property type="match status" value="1"/>
</dbReference>
<dbReference type="SUPFAM" id="SSF47781">
    <property type="entry name" value="RuvA domain 2-like"/>
    <property type="match status" value="1"/>
</dbReference>
<keyword evidence="1" id="KW-0645">Protease</keyword>